<proteinExistence type="predicted"/>
<gene>
    <name evidence="1" type="ORF">rsdtw13_38010</name>
</gene>
<organism evidence="1 2">
    <name type="scientific">Inconstantimicrobium mannanitabidum</name>
    <dbReference type="NCBI Taxonomy" id="1604901"/>
    <lineage>
        <taxon>Bacteria</taxon>
        <taxon>Bacillati</taxon>
        <taxon>Bacillota</taxon>
        <taxon>Clostridia</taxon>
        <taxon>Eubacteriales</taxon>
        <taxon>Clostridiaceae</taxon>
        <taxon>Inconstantimicrobium</taxon>
    </lineage>
</organism>
<protein>
    <submittedName>
        <fullName evidence="1">Transcriptional regulator</fullName>
    </submittedName>
</protein>
<sequence>MSIEYTTELMIKKFEKVMNKYNKSEKKPRYYGTSDLLYRAEVHTIDAIGKNNEINVTELAQYLGITKGAVSQMVDKLIKKDMVIKNAASNTENEVSLKLTERGLAVYNGHEKYHKDFYTEISKTLSHLSNENITACFNMLDLLDNFLETKK</sequence>
<dbReference type="EMBL" id="BROD01000001">
    <property type="protein sequence ID" value="GKX68543.1"/>
    <property type="molecule type" value="Genomic_DNA"/>
</dbReference>
<comment type="caution">
    <text evidence="1">The sequence shown here is derived from an EMBL/GenBank/DDBJ whole genome shotgun (WGS) entry which is preliminary data.</text>
</comment>
<accession>A0ACB5RHM2</accession>
<keyword evidence="2" id="KW-1185">Reference proteome</keyword>
<name>A0ACB5RHM2_9CLOT</name>
<evidence type="ECO:0000313" key="2">
    <source>
        <dbReference type="Proteomes" id="UP001058074"/>
    </source>
</evidence>
<dbReference type="Proteomes" id="UP001058074">
    <property type="component" value="Unassembled WGS sequence"/>
</dbReference>
<evidence type="ECO:0000313" key="1">
    <source>
        <dbReference type="EMBL" id="GKX68543.1"/>
    </source>
</evidence>
<reference evidence="1" key="1">
    <citation type="journal article" date="2025" name="Int. J. Syst. Evol. Microbiol.">
        <title>Inconstantimicrobium mannanitabidum sp. nov., a novel member of the family Clostridiaceae isolated from anoxic soil under the treatment of reductive soil disinfestation.</title>
        <authorList>
            <person name="Ueki A."/>
            <person name="Tonouchi A."/>
            <person name="Honma S."/>
            <person name="Kaku N."/>
            <person name="Ueki K."/>
        </authorList>
    </citation>
    <scope>NUCLEOTIDE SEQUENCE</scope>
    <source>
        <strain evidence="1">TW13</strain>
    </source>
</reference>